<dbReference type="Proteomes" id="UP000652847">
    <property type="component" value="Unassembled WGS sequence"/>
</dbReference>
<dbReference type="GO" id="GO:0006310">
    <property type="term" value="P:DNA recombination"/>
    <property type="evidence" value="ECO:0007669"/>
    <property type="project" value="UniProtKB-KW"/>
</dbReference>
<evidence type="ECO:0000313" key="7">
    <source>
        <dbReference type="EMBL" id="MBC5651266.1"/>
    </source>
</evidence>
<evidence type="ECO:0000256" key="3">
    <source>
        <dbReference type="ARBA" id="ARBA00023172"/>
    </source>
</evidence>
<dbReference type="EMBL" id="JACOOT010000020">
    <property type="protein sequence ID" value="MBC5651266.1"/>
    <property type="molecule type" value="Genomic_DNA"/>
</dbReference>
<accession>A0A8I0ACH9</accession>
<dbReference type="InterPro" id="IPR013762">
    <property type="entry name" value="Integrase-like_cat_sf"/>
</dbReference>
<protein>
    <submittedName>
        <fullName evidence="7">Site-specific integrase</fullName>
    </submittedName>
</protein>
<dbReference type="Pfam" id="PF00589">
    <property type="entry name" value="Phage_integrase"/>
    <property type="match status" value="1"/>
</dbReference>
<dbReference type="InterPro" id="IPR044068">
    <property type="entry name" value="CB"/>
</dbReference>
<dbReference type="InterPro" id="IPR050090">
    <property type="entry name" value="Tyrosine_recombinase_XerCD"/>
</dbReference>
<dbReference type="CDD" id="cd01189">
    <property type="entry name" value="INT_ICEBs1_C_like"/>
    <property type="match status" value="1"/>
</dbReference>
<dbReference type="Gene3D" id="1.10.443.10">
    <property type="entry name" value="Intergrase catalytic core"/>
    <property type="match status" value="1"/>
</dbReference>
<evidence type="ECO:0000259" key="6">
    <source>
        <dbReference type="PROSITE" id="PS51900"/>
    </source>
</evidence>
<feature type="domain" description="Core-binding (CB)" evidence="6">
    <location>
        <begin position="13"/>
        <end position="94"/>
    </location>
</feature>
<dbReference type="GO" id="GO:0015074">
    <property type="term" value="P:DNA integration"/>
    <property type="evidence" value="ECO:0007669"/>
    <property type="project" value="UniProtKB-KW"/>
</dbReference>
<keyword evidence="2 4" id="KW-0238">DNA-binding</keyword>
<evidence type="ECO:0000256" key="4">
    <source>
        <dbReference type="PROSITE-ProRule" id="PRU01248"/>
    </source>
</evidence>
<evidence type="ECO:0000256" key="1">
    <source>
        <dbReference type="ARBA" id="ARBA00008857"/>
    </source>
</evidence>
<dbReference type="InterPro" id="IPR010998">
    <property type="entry name" value="Integrase_recombinase_N"/>
</dbReference>
<dbReference type="PROSITE" id="PS51900">
    <property type="entry name" value="CB"/>
    <property type="match status" value="1"/>
</dbReference>
<dbReference type="InterPro" id="IPR011010">
    <property type="entry name" value="DNA_brk_join_enz"/>
</dbReference>
<sequence length="367" mass="43547">MQISKGTFVSFSYSVREFYDYWLYYHMIHDKHITYNTFIMYRNLIMNYINPVIGAKWLNKLKREDLVKVLHKISSKDLQRTAIGMITGSLRYAQSHNYLPYNIYDGLSAELRRKNISTMTRKRSSPVYSIEQISHLLCLCREKEPQLYLPMLLAATAGLRISEIIALRYENIDFLNKKISVERQLGRSIYPNEQSSNRPVLSQELKLKTKRSRRTVELADFVLEEILFERQRYEKHRTENPSFLDLGYLCCRENGQCYHRSFYAKAYNRLTEQCDFPRLPWRKFRNSYATILAGYKINMKTISECLGHYSPDFTSKVYVATKNLSAYDISEAIEEYVSANYLLPDDYDPKILFLPDDSIYKKWFFIK</sequence>
<comment type="caution">
    <text evidence="7">The sequence shown here is derived from an EMBL/GenBank/DDBJ whole genome shotgun (WGS) entry which is preliminary data.</text>
</comment>
<reference evidence="7 8" key="1">
    <citation type="submission" date="2020-08" db="EMBL/GenBank/DDBJ databases">
        <title>Genome public.</title>
        <authorList>
            <person name="Liu C."/>
            <person name="Sun Q."/>
        </authorList>
    </citation>
    <scope>NUCLEOTIDE SEQUENCE [LARGE SCALE GENOMIC DNA]</scope>
    <source>
        <strain evidence="7 8">BX17</strain>
    </source>
</reference>
<organism evidence="7 8">
    <name type="scientific">Blautia segnis</name>
    <dbReference type="NCBI Taxonomy" id="2763030"/>
    <lineage>
        <taxon>Bacteria</taxon>
        <taxon>Bacillati</taxon>
        <taxon>Bacillota</taxon>
        <taxon>Clostridia</taxon>
        <taxon>Lachnospirales</taxon>
        <taxon>Lachnospiraceae</taxon>
        <taxon>Blautia</taxon>
    </lineage>
</organism>
<comment type="similarity">
    <text evidence="1">Belongs to the 'phage' integrase family.</text>
</comment>
<name>A0A8I0ACH9_9FIRM</name>
<gene>
    <name evidence="7" type="ORF">H8S54_09125</name>
</gene>
<evidence type="ECO:0000259" key="5">
    <source>
        <dbReference type="PROSITE" id="PS51898"/>
    </source>
</evidence>
<dbReference type="PROSITE" id="PS51898">
    <property type="entry name" value="TYR_RECOMBINASE"/>
    <property type="match status" value="1"/>
</dbReference>
<dbReference type="Gene3D" id="1.10.150.130">
    <property type="match status" value="1"/>
</dbReference>
<dbReference type="RefSeq" id="WP_186901342.1">
    <property type="nucleotide sequence ID" value="NZ_JACOOT010000020.1"/>
</dbReference>
<dbReference type="InterPro" id="IPR002104">
    <property type="entry name" value="Integrase_catalytic"/>
</dbReference>
<feature type="domain" description="Tyr recombinase" evidence="5">
    <location>
        <begin position="123"/>
        <end position="334"/>
    </location>
</feature>
<evidence type="ECO:0000313" key="8">
    <source>
        <dbReference type="Proteomes" id="UP000652847"/>
    </source>
</evidence>
<dbReference type="SUPFAM" id="SSF56349">
    <property type="entry name" value="DNA breaking-rejoining enzymes"/>
    <property type="match status" value="1"/>
</dbReference>
<dbReference type="PANTHER" id="PTHR30349:SF41">
    <property type="entry name" value="INTEGRASE_RECOMBINASE PROTEIN MJ0367-RELATED"/>
    <property type="match status" value="1"/>
</dbReference>
<proteinExistence type="inferred from homology"/>
<keyword evidence="3" id="KW-0233">DNA recombination</keyword>
<dbReference type="PANTHER" id="PTHR30349">
    <property type="entry name" value="PHAGE INTEGRASE-RELATED"/>
    <property type="match status" value="1"/>
</dbReference>
<dbReference type="AlphaFoldDB" id="A0A8I0ACH9"/>
<keyword evidence="8" id="KW-1185">Reference proteome</keyword>
<evidence type="ECO:0000256" key="2">
    <source>
        <dbReference type="ARBA" id="ARBA00023125"/>
    </source>
</evidence>
<dbReference type="GO" id="GO:0003677">
    <property type="term" value="F:DNA binding"/>
    <property type="evidence" value="ECO:0007669"/>
    <property type="project" value="UniProtKB-UniRule"/>
</dbReference>